<evidence type="ECO:0000256" key="4">
    <source>
        <dbReference type="ARBA" id="ARBA00023471"/>
    </source>
</evidence>
<feature type="domain" description="Siroheme decarboxylase NirL-like HTH" evidence="7">
    <location>
        <begin position="7"/>
        <end position="53"/>
    </location>
</feature>
<feature type="domain" description="Siroheme decarboxylase AsnC-like ligand binding" evidence="6">
    <location>
        <begin position="64"/>
        <end position="149"/>
    </location>
</feature>
<evidence type="ECO:0000256" key="3">
    <source>
        <dbReference type="ARBA" id="ARBA00023457"/>
    </source>
</evidence>
<accession>A0A1M5DEF5</accession>
<reference evidence="9" key="1">
    <citation type="submission" date="2016-11" db="EMBL/GenBank/DDBJ databases">
        <authorList>
            <person name="Varghese N."/>
            <person name="Submissions S."/>
        </authorList>
    </citation>
    <scope>NUCLEOTIDE SEQUENCE [LARGE SCALE GENOMIC DNA]</scope>
    <source>
        <strain evidence="9">DSM 11792</strain>
    </source>
</reference>
<dbReference type="InterPro" id="IPR019888">
    <property type="entry name" value="Tscrpt_reg_AsnC-like"/>
</dbReference>
<dbReference type="InterPro" id="IPR036390">
    <property type="entry name" value="WH_DNA-bd_sf"/>
</dbReference>
<dbReference type="GO" id="GO:0016829">
    <property type="term" value="F:lyase activity"/>
    <property type="evidence" value="ECO:0007669"/>
    <property type="project" value="UniProtKB-KW"/>
</dbReference>
<proteinExistence type="inferred from homology"/>
<evidence type="ECO:0000256" key="5">
    <source>
        <dbReference type="ARBA" id="ARBA00048470"/>
    </source>
</evidence>
<evidence type="ECO:0000313" key="8">
    <source>
        <dbReference type="EMBL" id="SHF65357.1"/>
    </source>
</evidence>
<dbReference type="Proteomes" id="UP000184196">
    <property type="component" value="Unassembled WGS sequence"/>
</dbReference>
<comment type="similarity">
    <text evidence="3">Belongs to the Ahb/Nir family.</text>
</comment>
<dbReference type="InterPro" id="IPR040523">
    <property type="entry name" value="AsnC_trans_reg2"/>
</dbReference>
<organism evidence="8 9">
    <name type="scientific">Desulfofundulus australicus DSM 11792</name>
    <dbReference type="NCBI Taxonomy" id="1121425"/>
    <lineage>
        <taxon>Bacteria</taxon>
        <taxon>Bacillati</taxon>
        <taxon>Bacillota</taxon>
        <taxon>Clostridia</taxon>
        <taxon>Eubacteriales</taxon>
        <taxon>Peptococcaceae</taxon>
        <taxon>Desulfofundulus</taxon>
    </lineage>
</organism>
<name>A0A1M5DEF5_9FIRM</name>
<dbReference type="Gene3D" id="3.30.70.3460">
    <property type="match status" value="1"/>
</dbReference>
<dbReference type="InterPro" id="IPR053953">
    <property type="entry name" value="NirdL-like_HTH"/>
</dbReference>
<dbReference type="EC" id="4.1.1.111" evidence="4"/>
<keyword evidence="1" id="KW-0456">Lyase</keyword>
<dbReference type="Pfam" id="PF17805">
    <property type="entry name" value="AsnC_trans_reg2"/>
    <property type="match status" value="1"/>
</dbReference>
<evidence type="ECO:0000313" key="9">
    <source>
        <dbReference type="Proteomes" id="UP000184196"/>
    </source>
</evidence>
<evidence type="ECO:0000256" key="2">
    <source>
        <dbReference type="ARBA" id="ARBA00023444"/>
    </source>
</evidence>
<dbReference type="Pfam" id="PF22451">
    <property type="entry name" value="NirdL-like_HTH"/>
    <property type="match status" value="1"/>
</dbReference>
<dbReference type="EMBL" id="FQUW01000048">
    <property type="protein sequence ID" value="SHF65357.1"/>
    <property type="molecule type" value="Genomic_DNA"/>
</dbReference>
<dbReference type="PANTHER" id="PTHR43413:SF1">
    <property type="entry name" value="SIROHEME DECARBOXYLASE NIRL SUBUNIT"/>
    <property type="match status" value="1"/>
</dbReference>
<dbReference type="OrthoDB" id="9806536at2"/>
<dbReference type="PANTHER" id="PTHR43413">
    <property type="entry name" value="TRANSCRIPTIONAL REGULATOR, ASNC FAMILY"/>
    <property type="match status" value="1"/>
</dbReference>
<evidence type="ECO:0000256" key="1">
    <source>
        <dbReference type="ARBA" id="ARBA00023239"/>
    </source>
</evidence>
<evidence type="ECO:0000259" key="7">
    <source>
        <dbReference type="Pfam" id="PF22451"/>
    </source>
</evidence>
<protein>
    <recommendedName>
        <fullName evidence="4">siroheme decarboxylase</fullName>
        <ecNumber evidence="4">4.1.1.111</ecNumber>
    </recommendedName>
</protein>
<dbReference type="AlphaFoldDB" id="A0A1M5DEF5"/>
<gene>
    <name evidence="8" type="ORF">SAMN02745218_02805</name>
</gene>
<keyword evidence="9" id="KW-1185">Reference proteome</keyword>
<comment type="catalytic activity">
    <reaction evidence="5">
        <text>siroheme + 2 H(+) = 12,18-didecarboxysiroheme + 2 CO2</text>
        <dbReference type="Rhea" id="RHEA:19093"/>
        <dbReference type="ChEBI" id="CHEBI:15378"/>
        <dbReference type="ChEBI" id="CHEBI:16526"/>
        <dbReference type="ChEBI" id="CHEBI:60052"/>
        <dbReference type="ChEBI" id="CHEBI:140497"/>
        <dbReference type="EC" id="4.1.1.111"/>
    </reaction>
</comment>
<dbReference type="SMART" id="SM00344">
    <property type="entry name" value="HTH_ASNC"/>
    <property type="match status" value="1"/>
</dbReference>
<dbReference type="SUPFAM" id="SSF46785">
    <property type="entry name" value="Winged helix' DNA-binding domain"/>
    <property type="match status" value="1"/>
</dbReference>
<dbReference type="InterPro" id="IPR050684">
    <property type="entry name" value="HTH-Siroheme_Decarb"/>
</dbReference>
<sequence>MMLSQKDIEIIRALQEGLPLVSRPFQVLAQKVGLSEEELLNKVREFVKQGIIRRFGAAVRHQDLGYISNAMVVWEVPEEKIEEIGRLMASFDEISHCYQRPSRPPEWPYNLFTVIHGQTRDECEKIAARLSRASGITSYRLLFSLAEFKKSSMKYFMEK</sequence>
<comment type="pathway">
    <text evidence="2">Porphyrin-containing compound metabolism.</text>
</comment>
<evidence type="ECO:0000259" key="6">
    <source>
        <dbReference type="Pfam" id="PF17805"/>
    </source>
</evidence>